<sequence length="121" mass="13066">MARLLIIEDDPSVRTFTARALAAAGHQVETAEDGAEGLRRIEEARGAFDLVLSDIRMPVMDGIEVARAAAGAYPGLRLLLMTGFAEQRERAAELEGTVYGVVNKPFTLAELRDRVGRVLAA</sequence>
<dbReference type="SMART" id="SM00448">
    <property type="entry name" value="REC"/>
    <property type="match status" value="1"/>
</dbReference>
<evidence type="ECO:0000256" key="2">
    <source>
        <dbReference type="PROSITE-ProRule" id="PRU00169"/>
    </source>
</evidence>
<dbReference type="Proteomes" id="UP001589755">
    <property type="component" value="Unassembled WGS sequence"/>
</dbReference>
<proteinExistence type="predicted"/>
<dbReference type="PROSITE" id="PS50110">
    <property type="entry name" value="RESPONSE_REGULATORY"/>
    <property type="match status" value="1"/>
</dbReference>
<comment type="caution">
    <text evidence="4">The sequence shown here is derived from an EMBL/GenBank/DDBJ whole genome shotgun (WGS) entry which is preliminary data.</text>
</comment>
<feature type="modified residue" description="4-aspartylphosphate" evidence="2">
    <location>
        <position position="54"/>
    </location>
</feature>
<dbReference type="PANTHER" id="PTHR44591">
    <property type="entry name" value="STRESS RESPONSE REGULATOR PROTEIN 1"/>
    <property type="match status" value="1"/>
</dbReference>
<dbReference type="InterPro" id="IPR001789">
    <property type="entry name" value="Sig_transdc_resp-reg_receiver"/>
</dbReference>
<dbReference type="EMBL" id="JBHLXD010000026">
    <property type="protein sequence ID" value="MFC0209644.1"/>
    <property type="molecule type" value="Genomic_DNA"/>
</dbReference>
<feature type="domain" description="Response regulatory" evidence="3">
    <location>
        <begin position="3"/>
        <end position="119"/>
    </location>
</feature>
<dbReference type="Gene3D" id="3.40.50.2300">
    <property type="match status" value="1"/>
</dbReference>
<dbReference type="SUPFAM" id="SSF52172">
    <property type="entry name" value="CheY-like"/>
    <property type="match status" value="1"/>
</dbReference>
<dbReference type="PANTHER" id="PTHR44591:SF21">
    <property type="entry name" value="TWO-COMPONENT RESPONSE REGULATOR"/>
    <property type="match status" value="1"/>
</dbReference>
<protein>
    <submittedName>
        <fullName evidence="4">Response regulator</fullName>
    </submittedName>
</protein>
<dbReference type="InterPro" id="IPR011006">
    <property type="entry name" value="CheY-like_superfamily"/>
</dbReference>
<evidence type="ECO:0000256" key="1">
    <source>
        <dbReference type="ARBA" id="ARBA00022553"/>
    </source>
</evidence>
<evidence type="ECO:0000313" key="4">
    <source>
        <dbReference type="EMBL" id="MFC0209644.1"/>
    </source>
</evidence>
<organism evidence="4 5">
    <name type="scientific">Chelativorans intermedius</name>
    <dbReference type="NCBI Taxonomy" id="515947"/>
    <lineage>
        <taxon>Bacteria</taxon>
        <taxon>Pseudomonadati</taxon>
        <taxon>Pseudomonadota</taxon>
        <taxon>Alphaproteobacteria</taxon>
        <taxon>Hyphomicrobiales</taxon>
        <taxon>Phyllobacteriaceae</taxon>
        <taxon>Chelativorans</taxon>
    </lineage>
</organism>
<keyword evidence="1 2" id="KW-0597">Phosphoprotein</keyword>
<accession>A0ABV6DAJ9</accession>
<keyword evidence="5" id="KW-1185">Reference proteome</keyword>
<reference evidence="4 5" key="1">
    <citation type="submission" date="2024-09" db="EMBL/GenBank/DDBJ databases">
        <authorList>
            <person name="Sun Q."/>
            <person name="Mori K."/>
        </authorList>
    </citation>
    <scope>NUCLEOTIDE SEQUENCE [LARGE SCALE GENOMIC DNA]</scope>
    <source>
        <strain evidence="4 5">CCM 8543</strain>
    </source>
</reference>
<dbReference type="InterPro" id="IPR050595">
    <property type="entry name" value="Bact_response_regulator"/>
</dbReference>
<evidence type="ECO:0000313" key="5">
    <source>
        <dbReference type="Proteomes" id="UP001589755"/>
    </source>
</evidence>
<evidence type="ECO:0000259" key="3">
    <source>
        <dbReference type="PROSITE" id="PS50110"/>
    </source>
</evidence>
<dbReference type="Pfam" id="PF00072">
    <property type="entry name" value="Response_reg"/>
    <property type="match status" value="1"/>
</dbReference>
<gene>
    <name evidence="4" type="ORF">ACFFJ2_14655</name>
</gene>
<name>A0ABV6DAJ9_9HYPH</name>
<dbReference type="RefSeq" id="WP_261519611.1">
    <property type="nucleotide sequence ID" value="NZ_JAODNW010000005.1"/>
</dbReference>